<comment type="caution">
    <text evidence="1">The sequence shown here is derived from an EMBL/GenBank/DDBJ whole genome shotgun (WGS) entry which is preliminary data.</text>
</comment>
<evidence type="ECO:0000313" key="1">
    <source>
        <dbReference type="EMBL" id="KAG2502642.1"/>
    </source>
</evidence>
<organism evidence="1 2">
    <name type="scientific">Phytophthora kernoviae</name>
    <dbReference type="NCBI Taxonomy" id="325452"/>
    <lineage>
        <taxon>Eukaryota</taxon>
        <taxon>Sar</taxon>
        <taxon>Stramenopiles</taxon>
        <taxon>Oomycota</taxon>
        <taxon>Peronosporomycetes</taxon>
        <taxon>Peronosporales</taxon>
        <taxon>Peronosporaceae</taxon>
        <taxon>Phytophthora</taxon>
    </lineage>
</organism>
<accession>A0A8T0LH67</accession>
<gene>
    <name evidence="1" type="ORF">JM16_009714</name>
</gene>
<dbReference type="AlphaFoldDB" id="A0A8T0LH67"/>
<reference evidence="1" key="2">
    <citation type="submission" date="2020-06" db="EMBL/GenBank/DDBJ databases">
        <authorList>
            <person name="Studholme D.J."/>
        </authorList>
    </citation>
    <scope>NUCLEOTIDE SEQUENCE</scope>
    <source>
        <strain evidence="1">NZFS 2646</strain>
    </source>
</reference>
<dbReference type="EMBL" id="JPWV03001080">
    <property type="protein sequence ID" value="KAG2502642.1"/>
    <property type="molecule type" value="Genomic_DNA"/>
</dbReference>
<feature type="non-terminal residue" evidence="1">
    <location>
        <position position="1"/>
    </location>
</feature>
<proteinExistence type="predicted"/>
<sequence>LGSRGLTLMHFKESSEMASLEDGSTNANFSSDFSPSASLPPATIRCATYEDILDGLHGLSTLGQDVWYDYMRKLTSRLRIFVARNKSADPGNTPARVRLTLLYANKLIGATLGHLQADDPQWWSGLSEALRGIYRDSGRRETARRPGIPDAIRCLIPINRKGQEPCLLNVAGLPCSGGSRQRCGNARRVHDWSECLPLCLLEWIERTYGGRQAQHEDRR</sequence>
<dbReference type="Proteomes" id="UP000785171">
    <property type="component" value="Unassembled WGS sequence"/>
</dbReference>
<reference evidence="1" key="1">
    <citation type="journal article" date="2015" name="Genom Data">
        <title>Genome sequences of six Phytophthora species associated with forests in New Zealand.</title>
        <authorList>
            <person name="Studholme D.J."/>
            <person name="McDougal R.L."/>
            <person name="Sambles C."/>
            <person name="Hansen E."/>
            <person name="Hardy G."/>
            <person name="Grant M."/>
            <person name="Ganley R.J."/>
            <person name="Williams N.M."/>
        </authorList>
    </citation>
    <scope>NUCLEOTIDE SEQUENCE</scope>
    <source>
        <strain evidence="1">NZFS 2646</strain>
    </source>
</reference>
<name>A0A8T0LH67_9STRA</name>
<protein>
    <submittedName>
        <fullName evidence="1">Uncharacterized protein</fullName>
    </submittedName>
</protein>
<evidence type="ECO:0000313" key="2">
    <source>
        <dbReference type="Proteomes" id="UP000785171"/>
    </source>
</evidence>